<gene>
    <name evidence="1" type="ORF">PSS4_v1_300023</name>
</gene>
<organism evidence="1">
    <name type="scientific">Ralstonia solanacearum</name>
    <name type="common">Pseudomonas solanacearum</name>
    <dbReference type="NCBI Taxonomy" id="305"/>
    <lineage>
        <taxon>Bacteria</taxon>
        <taxon>Pseudomonadati</taxon>
        <taxon>Pseudomonadota</taxon>
        <taxon>Betaproteobacteria</taxon>
        <taxon>Burkholderiales</taxon>
        <taxon>Burkholderiaceae</taxon>
        <taxon>Ralstonia</taxon>
        <taxon>Ralstonia solanacearum species complex</taxon>
    </lineage>
</organism>
<proteinExistence type="predicted"/>
<evidence type="ECO:0000313" key="1">
    <source>
        <dbReference type="EMBL" id="CUV17405.1"/>
    </source>
</evidence>
<reference evidence="1" key="1">
    <citation type="submission" date="2015-10" db="EMBL/GenBank/DDBJ databases">
        <authorList>
            <person name="Gilbert D.G."/>
        </authorList>
    </citation>
    <scope>NUCLEOTIDE SEQUENCE</scope>
    <source>
        <strain evidence="1">Phyl III-seqv23</strain>
    </source>
</reference>
<protein>
    <submittedName>
        <fullName evidence="1">Uncharacterized protein</fullName>
    </submittedName>
</protein>
<name>A0A0S4U579_RALSL</name>
<sequence>MLREEGLDPTAMLSQLDDTPTPLLMLRRFVEAYA</sequence>
<dbReference type="EMBL" id="LN899821">
    <property type="protein sequence ID" value="CUV17405.1"/>
    <property type="molecule type" value="Genomic_DNA"/>
</dbReference>
<dbReference type="AlphaFoldDB" id="A0A0S4U579"/>
<accession>A0A0S4U579</accession>